<dbReference type="GeneID" id="93877905"/>
<reference evidence="3 4" key="1">
    <citation type="submission" date="2016-08" db="EMBL/GenBank/DDBJ databases">
        <authorList>
            <person name="Seilhamer J.J."/>
        </authorList>
    </citation>
    <scope>NUCLEOTIDE SEQUENCE [LARGE SCALE GENOMIC DNA]</scope>
    <source>
        <strain evidence="3 4">CFBP4641</strain>
    </source>
</reference>
<dbReference type="Proteomes" id="UP000247346">
    <property type="component" value="Unassembled WGS sequence"/>
</dbReference>
<dbReference type="Pfam" id="PF06057">
    <property type="entry name" value="VirJ"/>
    <property type="match status" value="1"/>
</dbReference>
<dbReference type="PIRSF" id="PIRSF029063">
    <property type="entry name" value="IV_sec_VirJ"/>
    <property type="match status" value="1"/>
</dbReference>
<evidence type="ECO:0000313" key="3">
    <source>
        <dbReference type="EMBL" id="PPU83568.1"/>
    </source>
</evidence>
<dbReference type="AlphaFoldDB" id="A0A2P5Z626"/>
<evidence type="ECO:0000313" key="4">
    <source>
        <dbReference type="Proteomes" id="UP000247346"/>
    </source>
</evidence>
<dbReference type="RefSeq" id="WP_082042402.1">
    <property type="nucleotide sequence ID" value="NZ_CP132343.1"/>
</dbReference>
<name>A0A2P5Z626_9XANT</name>
<feature type="region of interest" description="Disordered" evidence="1">
    <location>
        <begin position="427"/>
        <end position="446"/>
    </location>
</feature>
<evidence type="ECO:0000256" key="1">
    <source>
        <dbReference type="SAM" id="MobiDB-lite"/>
    </source>
</evidence>
<accession>A0A2P5Z626</accession>
<dbReference type="Gene3D" id="3.40.50.1820">
    <property type="entry name" value="alpha/beta hydrolase"/>
    <property type="match status" value="1"/>
</dbReference>
<dbReference type="SUPFAM" id="SSF53474">
    <property type="entry name" value="alpha/beta-Hydrolases"/>
    <property type="match status" value="1"/>
</dbReference>
<dbReference type="InterPro" id="IPR010333">
    <property type="entry name" value="VirJ"/>
</dbReference>
<organism evidence="3 4">
    <name type="scientific">Xanthomonas sacchari</name>
    <dbReference type="NCBI Taxonomy" id="56458"/>
    <lineage>
        <taxon>Bacteria</taxon>
        <taxon>Pseudomonadati</taxon>
        <taxon>Pseudomonadota</taxon>
        <taxon>Gammaproteobacteria</taxon>
        <taxon>Lysobacterales</taxon>
        <taxon>Lysobacteraceae</taxon>
        <taxon>Xanthomonas</taxon>
    </lineage>
</organism>
<dbReference type="InterPro" id="IPR029058">
    <property type="entry name" value="AB_hydrolase_fold"/>
</dbReference>
<evidence type="ECO:0000259" key="2">
    <source>
        <dbReference type="Pfam" id="PF06057"/>
    </source>
</evidence>
<feature type="domain" description="Bacterial virulence" evidence="2">
    <location>
        <begin position="222"/>
        <end position="409"/>
    </location>
</feature>
<comment type="caution">
    <text evidence="3">The sequence shown here is derived from an EMBL/GenBank/DDBJ whole genome shotgun (WGS) entry which is preliminary data.</text>
</comment>
<dbReference type="InterPro" id="IPR011225">
    <property type="entry name" value="IV_sec_VirJ"/>
</dbReference>
<protein>
    <submittedName>
        <fullName evidence="3">Virulence factor family protein</fullName>
    </submittedName>
</protein>
<proteinExistence type="predicted"/>
<dbReference type="OrthoDB" id="641022at2"/>
<sequence>MKFLRVLLLTSVVLGLSGYALLRYYFPPGALHARGYGRATLVHPQGTPQGLVILLASGSPAQRQAAAQRIAASGALVAVVDGQRYLKHLRRGGHGCDKAWHDAEQLSRRLQRQLHGDSYYLPVLAGTGTAATLAERIVGAAPTATLGGAIGVAPAPTEVCAGTAAATPAQGFVDTVAAPADGGVDAALASRVAAHLHARGRGGALDDLPLTELPSSIPGAPLAIVLSGDGGWRDIDKGMAEALQRRGIAVVGWDSLRYFWRAKPPARASADLSRVIAYYQQRWHPQKILLVGYSFGATTLPFMVNRLPPAQREQVGLVALLGLEHKADFQIRVRGWFNLGDADDALPVQPEVARIAPAQLLCVYGDKETDTLCPQLRARGAEVVVLHGGHHFDQHPAGLATIVDDRWQQLSADARLPVAELRAPRPAAATASPAAALPPSHAALRQ</sequence>
<dbReference type="EMBL" id="MDEK01000005">
    <property type="protein sequence ID" value="PPU83568.1"/>
    <property type="molecule type" value="Genomic_DNA"/>
</dbReference>
<gene>
    <name evidence="3" type="ORF">XsacCFBP4641_07420</name>
</gene>